<sequence length="154" mass="17597">MPNSEESRPNKKRKMEESPSSSLISSLPDDVALNYVTLLWRWDHAALSLTSKSYRSLVASHDLYKIRSLMGGTEPYIYVCFRIPPVDRWYILRRRKTLDADLIPIPSIPSQPREASLVVVLDSEIYIIGGLIKGIPSCDVWLLEWLVLTRLLAL</sequence>
<gene>
    <name evidence="2" type="ORF">V5N11_029376</name>
</gene>
<dbReference type="SUPFAM" id="SSF117281">
    <property type="entry name" value="Kelch motif"/>
    <property type="match status" value="1"/>
</dbReference>
<dbReference type="InterPro" id="IPR015915">
    <property type="entry name" value="Kelch-typ_b-propeller"/>
</dbReference>
<evidence type="ECO:0000313" key="3">
    <source>
        <dbReference type="Proteomes" id="UP001558713"/>
    </source>
</evidence>
<dbReference type="Proteomes" id="UP001558713">
    <property type="component" value="Unassembled WGS sequence"/>
</dbReference>
<dbReference type="SUPFAM" id="SSF81383">
    <property type="entry name" value="F-box domain"/>
    <property type="match status" value="1"/>
</dbReference>
<dbReference type="AlphaFoldDB" id="A0ABD1BGU0"/>
<evidence type="ECO:0000256" key="1">
    <source>
        <dbReference type="SAM" id="MobiDB-lite"/>
    </source>
</evidence>
<name>A0ABD1BGU0_CARAN</name>
<feature type="region of interest" description="Disordered" evidence="1">
    <location>
        <begin position="1"/>
        <end position="24"/>
    </location>
</feature>
<dbReference type="PANTHER" id="PTHR24414">
    <property type="entry name" value="F-BOX/KELCH-REPEAT PROTEIN SKIP4"/>
    <property type="match status" value="1"/>
</dbReference>
<proteinExistence type="predicted"/>
<organism evidence="2 3">
    <name type="scientific">Cardamine amara subsp. amara</name>
    <dbReference type="NCBI Taxonomy" id="228776"/>
    <lineage>
        <taxon>Eukaryota</taxon>
        <taxon>Viridiplantae</taxon>
        <taxon>Streptophyta</taxon>
        <taxon>Embryophyta</taxon>
        <taxon>Tracheophyta</taxon>
        <taxon>Spermatophyta</taxon>
        <taxon>Magnoliopsida</taxon>
        <taxon>eudicotyledons</taxon>
        <taxon>Gunneridae</taxon>
        <taxon>Pentapetalae</taxon>
        <taxon>rosids</taxon>
        <taxon>malvids</taxon>
        <taxon>Brassicales</taxon>
        <taxon>Brassicaceae</taxon>
        <taxon>Cardamineae</taxon>
        <taxon>Cardamine</taxon>
    </lineage>
</organism>
<dbReference type="PANTHER" id="PTHR24414:SF148">
    <property type="entry name" value="F-BOX DOMAIN-CONTAINING PROTEIN"/>
    <property type="match status" value="1"/>
</dbReference>
<evidence type="ECO:0000313" key="2">
    <source>
        <dbReference type="EMBL" id="KAL1216654.1"/>
    </source>
</evidence>
<accession>A0ABD1BGU0</accession>
<comment type="caution">
    <text evidence="2">The sequence shown here is derived from an EMBL/GenBank/DDBJ whole genome shotgun (WGS) entry which is preliminary data.</text>
</comment>
<keyword evidence="3" id="KW-1185">Reference proteome</keyword>
<protein>
    <submittedName>
        <fullName evidence="2">F-box/kelch-repeat protein SKIP6</fullName>
    </submittedName>
</protein>
<dbReference type="InterPro" id="IPR050354">
    <property type="entry name" value="F-box/kelch-repeat_ARATH"/>
</dbReference>
<reference evidence="2 3" key="1">
    <citation type="submission" date="2024-04" db="EMBL/GenBank/DDBJ databases">
        <title>Genome assembly C_amara_ONT_v2.</title>
        <authorList>
            <person name="Yant L."/>
            <person name="Moore C."/>
            <person name="Slenker M."/>
        </authorList>
    </citation>
    <scope>NUCLEOTIDE SEQUENCE [LARGE SCALE GENOMIC DNA]</scope>
    <source>
        <tissue evidence="2">Leaf</tissue>
    </source>
</reference>
<feature type="compositionally biased region" description="Basic and acidic residues" evidence="1">
    <location>
        <begin position="1"/>
        <end position="17"/>
    </location>
</feature>
<dbReference type="InterPro" id="IPR036047">
    <property type="entry name" value="F-box-like_dom_sf"/>
</dbReference>
<dbReference type="EMBL" id="JBANAX010000260">
    <property type="protein sequence ID" value="KAL1216654.1"/>
    <property type="molecule type" value="Genomic_DNA"/>
</dbReference>